<dbReference type="Gene3D" id="2.60.40.10">
    <property type="entry name" value="Immunoglobulins"/>
    <property type="match status" value="1"/>
</dbReference>
<dbReference type="RefSeq" id="WP_112651835.1">
    <property type="nucleotide sequence ID" value="NZ_CP043451.1"/>
</dbReference>
<dbReference type="InterPro" id="IPR001258">
    <property type="entry name" value="NHL_repeat"/>
</dbReference>
<dbReference type="Proteomes" id="UP000250557">
    <property type="component" value="Chromosome"/>
</dbReference>
<evidence type="ECO:0000256" key="2">
    <source>
        <dbReference type="SAM" id="SignalP"/>
    </source>
</evidence>
<dbReference type="Gene3D" id="2.120.10.30">
    <property type="entry name" value="TolB, C-terminal domain"/>
    <property type="match status" value="3"/>
</dbReference>
<evidence type="ECO:0000313" key="4">
    <source>
        <dbReference type="EMBL" id="QEM04812.1"/>
    </source>
</evidence>
<evidence type="ECO:0000313" key="5">
    <source>
        <dbReference type="EMBL" id="QTE52673.1"/>
    </source>
</evidence>
<feature type="domain" description="IPT/TIG" evidence="3">
    <location>
        <begin position="42"/>
        <end position="110"/>
    </location>
</feature>
<dbReference type="Proteomes" id="UP000663940">
    <property type="component" value="Chromosome"/>
</dbReference>
<protein>
    <submittedName>
        <fullName evidence="5">IPT/TIG domain-containing protein</fullName>
    </submittedName>
</protein>
<name>A0AAE6JFJ2_9SPHI</name>
<dbReference type="SUPFAM" id="SSF101898">
    <property type="entry name" value="NHL repeat"/>
    <property type="match status" value="1"/>
</dbReference>
<keyword evidence="2" id="KW-0732">Signal</keyword>
<feature type="chain" id="PRO_5042083639" evidence="2">
    <location>
        <begin position="24"/>
        <end position="442"/>
    </location>
</feature>
<dbReference type="InterPro" id="IPR014756">
    <property type="entry name" value="Ig_E-set"/>
</dbReference>
<accession>A0AAE6JFJ2</accession>
<dbReference type="Pfam" id="PF01833">
    <property type="entry name" value="TIG"/>
    <property type="match status" value="1"/>
</dbReference>
<dbReference type="SUPFAM" id="SSF81296">
    <property type="entry name" value="E set domains"/>
    <property type="match status" value="1"/>
</dbReference>
<dbReference type="InterPro" id="IPR002909">
    <property type="entry name" value="IPT_dom"/>
</dbReference>
<dbReference type="PROSITE" id="PS51257">
    <property type="entry name" value="PROKAR_LIPOPROTEIN"/>
    <property type="match status" value="1"/>
</dbReference>
<dbReference type="PANTHER" id="PTHR13833">
    <property type="match status" value="1"/>
</dbReference>
<evidence type="ECO:0000256" key="1">
    <source>
        <dbReference type="ARBA" id="ARBA00022737"/>
    </source>
</evidence>
<evidence type="ECO:0000259" key="3">
    <source>
        <dbReference type="Pfam" id="PF01833"/>
    </source>
</evidence>
<dbReference type="InterPro" id="IPR011042">
    <property type="entry name" value="6-blade_b-propeller_TolB-like"/>
</dbReference>
<evidence type="ECO:0000313" key="6">
    <source>
        <dbReference type="Proteomes" id="UP000250557"/>
    </source>
</evidence>
<dbReference type="AlphaFoldDB" id="A0AAE6JFJ2"/>
<dbReference type="InterPro" id="IPR013783">
    <property type="entry name" value="Ig-like_fold"/>
</dbReference>
<dbReference type="PANTHER" id="PTHR13833:SF71">
    <property type="entry name" value="NHL DOMAIN-CONTAINING PROTEIN"/>
    <property type="match status" value="1"/>
</dbReference>
<gene>
    <name evidence="4" type="ORF">DIU31_015305</name>
    <name evidence="5" type="ORF">J3L21_12190</name>
</gene>
<proteinExistence type="predicted"/>
<organism evidence="4 6">
    <name type="scientific">Mucilaginibacter rubeus</name>
    <dbReference type="NCBI Taxonomy" id="2027860"/>
    <lineage>
        <taxon>Bacteria</taxon>
        <taxon>Pseudomonadati</taxon>
        <taxon>Bacteroidota</taxon>
        <taxon>Sphingobacteriia</taxon>
        <taxon>Sphingobacteriales</taxon>
        <taxon>Sphingobacteriaceae</taxon>
        <taxon>Mucilaginibacter</taxon>
    </lineage>
</organism>
<dbReference type="Pfam" id="PF01436">
    <property type="entry name" value="NHL"/>
    <property type="match status" value="2"/>
</dbReference>
<reference evidence="5 7" key="2">
    <citation type="submission" date="2021-03" db="EMBL/GenBank/DDBJ databases">
        <title>Mucilaginibacter strains isolated from gold and copper mining confer multi heavy-metal resistance.</title>
        <authorList>
            <person name="Li Y."/>
        </authorList>
    </citation>
    <scope>NUCLEOTIDE SEQUENCE [LARGE SCALE GENOMIC DNA]</scope>
    <source>
        <strain evidence="5 7">P2-4</strain>
    </source>
</reference>
<sequence>MNISLTKRFGIYSLLFYACFAFNACSKKDNPPPPVDQTPKITITSLSVDSGVYNTSVNITGTGFSNTVTNDKVFFNGKPATITAATSTQLTALVPLAAGTGKVSVKVNDGAEVFGSVFNYKQSWIVSTFAGSGVAGFNDGDGIGATLNQPVGITIDDNGDFYITEQGNNAIRKITAAGKVTTIAGNGSAGKADGKGAAATFYHPGGIRVDKAENLYIADYANNMIRKIDASGKVTTLAGTGIQGFNNGPGVSATFRGPIDLVFNKAGEIFVADFANEIIRKITTGGVVSTFSKIAVPDATGLPSGFHFPSGLAIDANDNIFVVDQLNYMIQKITLSGNISTFAGSGTRAVVNAQGIKAGFYSPYQLTIDKNGNFYVTDMYQIRKIDKDVNVTLFAGITDHGSANGSAAVSSFYTPIGIVTDKEGNVYVADTSNNLIRKIAFQ</sequence>
<dbReference type="EMBL" id="CP071880">
    <property type="protein sequence ID" value="QTE52673.1"/>
    <property type="molecule type" value="Genomic_DNA"/>
</dbReference>
<feature type="signal peptide" evidence="2">
    <location>
        <begin position="1"/>
        <end position="23"/>
    </location>
</feature>
<keyword evidence="7" id="KW-1185">Reference proteome</keyword>
<reference evidence="4 6" key="1">
    <citation type="submission" date="2019-08" db="EMBL/GenBank/DDBJ databases">
        <title>Comparative genome analysis confer to the adaptation heavy metal polluted environment.</title>
        <authorList>
            <person name="Li Y."/>
        </authorList>
    </citation>
    <scope>NUCLEOTIDE SEQUENCE [LARGE SCALE GENOMIC DNA]</scope>
    <source>
        <strain evidence="4 6">P2</strain>
    </source>
</reference>
<dbReference type="EMBL" id="CP043451">
    <property type="protein sequence ID" value="QEM04812.1"/>
    <property type="molecule type" value="Genomic_DNA"/>
</dbReference>
<keyword evidence="1" id="KW-0677">Repeat</keyword>
<dbReference type="CDD" id="cd14953">
    <property type="entry name" value="NHL_like_1"/>
    <property type="match status" value="1"/>
</dbReference>
<evidence type="ECO:0000313" key="7">
    <source>
        <dbReference type="Proteomes" id="UP000663940"/>
    </source>
</evidence>